<protein>
    <submittedName>
        <fullName evidence="2">Uncharacterized protein</fullName>
    </submittedName>
</protein>
<sequence length="52" mass="5898">LDYGATREMKSYEDYAEGMRRLVVLAIDYTNTMKPIADIAASEKVCVFSFTI</sequence>
<dbReference type="Proteomes" id="UP000887579">
    <property type="component" value="Unplaced"/>
</dbReference>
<dbReference type="WBParaSite" id="ES5_v2.g30540.t1">
    <property type="protein sequence ID" value="ES5_v2.g30540.t1"/>
    <property type="gene ID" value="ES5_v2.g30540"/>
</dbReference>
<evidence type="ECO:0000313" key="1">
    <source>
        <dbReference type="Proteomes" id="UP000887579"/>
    </source>
</evidence>
<name>A0AC34GLV9_9BILA</name>
<organism evidence="1 2">
    <name type="scientific">Panagrolaimus sp. ES5</name>
    <dbReference type="NCBI Taxonomy" id="591445"/>
    <lineage>
        <taxon>Eukaryota</taxon>
        <taxon>Metazoa</taxon>
        <taxon>Ecdysozoa</taxon>
        <taxon>Nematoda</taxon>
        <taxon>Chromadorea</taxon>
        <taxon>Rhabditida</taxon>
        <taxon>Tylenchina</taxon>
        <taxon>Panagrolaimomorpha</taxon>
        <taxon>Panagrolaimoidea</taxon>
        <taxon>Panagrolaimidae</taxon>
        <taxon>Panagrolaimus</taxon>
    </lineage>
</organism>
<accession>A0AC34GLV9</accession>
<proteinExistence type="predicted"/>
<evidence type="ECO:0000313" key="2">
    <source>
        <dbReference type="WBParaSite" id="ES5_v2.g30540.t1"/>
    </source>
</evidence>
<reference evidence="2" key="1">
    <citation type="submission" date="2022-11" db="UniProtKB">
        <authorList>
            <consortium name="WormBaseParasite"/>
        </authorList>
    </citation>
    <scope>IDENTIFICATION</scope>
</reference>